<evidence type="ECO:0000256" key="1">
    <source>
        <dbReference type="SAM" id="MobiDB-lite"/>
    </source>
</evidence>
<reference evidence="2 3" key="1">
    <citation type="submission" date="2019-03" db="EMBL/GenBank/DDBJ databases">
        <title>The genome sequence of a newly discovered highly antifungal drug resistant Aspergillus species, Aspergillus tanneri NIH 1004.</title>
        <authorList>
            <person name="Mounaud S."/>
            <person name="Singh I."/>
            <person name="Joardar V."/>
            <person name="Pakala S."/>
            <person name="Pakala S."/>
            <person name="Venepally P."/>
            <person name="Hoover J."/>
            <person name="Nierman W."/>
            <person name="Chung J."/>
            <person name="Losada L."/>
        </authorList>
    </citation>
    <scope>NUCLEOTIDE SEQUENCE [LARGE SCALE GENOMIC DNA]</scope>
    <source>
        <strain evidence="2 3">NIH1004</strain>
    </source>
</reference>
<comment type="caution">
    <text evidence="2">The sequence shown here is derived from an EMBL/GenBank/DDBJ whole genome shotgun (WGS) entry which is preliminary data.</text>
</comment>
<proteinExistence type="predicted"/>
<protein>
    <submittedName>
        <fullName evidence="2">Uncharacterized protein</fullName>
    </submittedName>
</protein>
<keyword evidence="3" id="KW-1185">Reference proteome</keyword>
<name>A0A4S3IXN3_9EURO</name>
<dbReference type="EMBL" id="SOSA01001614">
    <property type="protein sequence ID" value="THC87015.1"/>
    <property type="molecule type" value="Genomic_DNA"/>
</dbReference>
<feature type="region of interest" description="Disordered" evidence="1">
    <location>
        <begin position="1"/>
        <end position="30"/>
    </location>
</feature>
<dbReference type="VEuPathDB" id="FungiDB:EYZ11_013538"/>
<organism evidence="2 3">
    <name type="scientific">Aspergillus tanneri</name>
    <dbReference type="NCBI Taxonomy" id="1220188"/>
    <lineage>
        <taxon>Eukaryota</taxon>
        <taxon>Fungi</taxon>
        <taxon>Dikarya</taxon>
        <taxon>Ascomycota</taxon>
        <taxon>Pezizomycotina</taxon>
        <taxon>Eurotiomycetes</taxon>
        <taxon>Eurotiomycetidae</taxon>
        <taxon>Eurotiales</taxon>
        <taxon>Aspergillaceae</taxon>
        <taxon>Aspergillus</taxon>
        <taxon>Aspergillus subgen. Circumdati</taxon>
    </lineage>
</organism>
<evidence type="ECO:0000313" key="2">
    <source>
        <dbReference type="EMBL" id="THC87015.1"/>
    </source>
</evidence>
<feature type="region of interest" description="Disordered" evidence="1">
    <location>
        <begin position="86"/>
        <end position="106"/>
    </location>
</feature>
<evidence type="ECO:0000313" key="3">
    <source>
        <dbReference type="Proteomes" id="UP000308092"/>
    </source>
</evidence>
<dbReference type="Proteomes" id="UP000308092">
    <property type="component" value="Unassembled WGS sequence"/>
</dbReference>
<gene>
    <name evidence="2" type="ORF">EYZ11_013538</name>
</gene>
<sequence>MNSTLERIEAAQAPRKRKKTKREVQRLGDSGILRVKDANRSIADRKAKDDEKNRKAANKAYLKADNNANCFIFFLYGENSFTLPTTHRRKSEPPLIQIKRGQYTQL</sequence>
<dbReference type="AlphaFoldDB" id="A0A4S3IXN3"/>
<accession>A0A4S3IXN3</accession>